<proteinExistence type="predicted"/>
<sequence>MSSSGGAFRLLCIFLRFAAVAMAMVLAMVLGVSGPAQSQERIVTNAVMDEDDKRENYPYILLHEAMERTVADYGAYEIVPYGLLLQRQRALIELERGTLDVFSTATQPAWEERLRTVRIPLRKGILGYRLFLIHKDRQPVFSDIREIDLLRQMRLGSGAQWSITKVFDQLGFKIVRINSYEALFRALIAGRFDYFPRGVNEIFHEYDGRTEKLPEMAIEADLALYMPLPTYFFVAPGRERLEQRLTAGLEMMVADGSFEDLFLKHHGPSLKKARLAHRRIFRLENPDLSTETPLERPELWYAPQ</sequence>
<evidence type="ECO:0008006" key="3">
    <source>
        <dbReference type="Google" id="ProtNLM"/>
    </source>
</evidence>
<reference evidence="1 2" key="1">
    <citation type="submission" date="2018-07" db="EMBL/GenBank/DDBJ databases">
        <title>Genomic Encyclopedia of Type Strains, Phase III (KMG-III): the genomes of soil and plant-associated and newly described type strains.</title>
        <authorList>
            <person name="Whitman W."/>
        </authorList>
    </citation>
    <scope>NUCLEOTIDE SEQUENCE [LARGE SCALE GENOMIC DNA]</scope>
    <source>
        <strain evidence="1 2">CECT 8488</strain>
    </source>
</reference>
<evidence type="ECO:0000313" key="1">
    <source>
        <dbReference type="EMBL" id="RED52319.1"/>
    </source>
</evidence>
<evidence type="ECO:0000313" key="2">
    <source>
        <dbReference type="Proteomes" id="UP000256845"/>
    </source>
</evidence>
<keyword evidence="2" id="KW-1185">Reference proteome</keyword>
<name>A0A3D9HS83_9PROT</name>
<protein>
    <recommendedName>
        <fullName evidence="3">Amino acid ABC transporter substrate-binding protein (PAAT family)</fullName>
    </recommendedName>
</protein>
<dbReference type="SUPFAM" id="SSF53850">
    <property type="entry name" value="Periplasmic binding protein-like II"/>
    <property type="match status" value="1"/>
</dbReference>
<dbReference type="AlphaFoldDB" id="A0A3D9HS83"/>
<dbReference type="Gene3D" id="3.40.190.10">
    <property type="entry name" value="Periplasmic binding protein-like II"/>
    <property type="match status" value="1"/>
</dbReference>
<comment type="caution">
    <text evidence="1">The sequence shown here is derived from an EMBL/GenBank/DDBJ whole genome shotgun (WGS) entry which is preliminary data.</text>
</comment>
<accession>A0A3D9HS83</accession>
<dbReference type="EMBL" id="QRDW01000002">
    <property type="protein sequence ID" value="RED52319.1"/>
    <property type="molecule type" value="Genomic_DNA"/>
</dbReference>
<organism evidence="1 2">
    <name type="scientific">Aestuariispira insulae</name>
    <dbReference type="NCBI Taxonomy" id="1461337"/>
    <lineage>
        <taxon>Bacteria</taxon>
        <taxon>Pseudomonadati</taxon>
        <taxon>Pseudomonadota</taxon>
        <taxon>Alphaproteobacteria</taxon>
        <taxon>Rhodospirillales</taxon>
        <taxon>Kiloniellaceae</taxon>
        <taxon>Aestuariispira</taxon>
    </lineage>
</organism>
<dbReference type="Proteomes" id="UP000256845">
    <property type="component" value="Unassembled WGS sequence"/>
</dbReference>
<gene>
    <name evidence="1" type="ORF">DFP90_102339</name>
</gene>